<dbReference type="GO" id="GO:0004519">
    <property type="term" value="F:endonuclease activity"/>
    <property type="evidence" value="ECO:0007669"/>
    <property type="project" value="InterPro"/>
</dbReference>
<reference evidence="2 3" key="1">
    <citation type="submission" date="2017-04" db="EMBL/GenBank/DDBJ databases">
        <title>Unexpected and diverse lifestyles within the genus Limnohabitans.</title>
        <authorList>
            <person name="Kasalicky V."/>
            <person name="Mehrshad M."/>
            <person name="Andrei S.-A."/>
            <person name="Salcher M."/>
            <person name="Kratochvilova H."/>
            <person name="Simek K."/>
            <person name="Ghai R."/>
        </authorList>
    </citation>
    <scope>NUCLEOTIDE SEQUENCE [LARGE SCALE GENOMIC DNA]</scope>
    <source>
        <strain evidence="2 3">MWH-C5</strain>
    </source>
</reference>
<dbReference type="EMBL" id="NESP01000002">
    <property type="protein sequence ID" value="PUE56481.1"/>
    <property type="molecule type" value="Genomic_DNA"/>
</dbReference>
<dbReference type="CDD" id="cd00085">
    <property type="entry name" value="HNHc"/>
    <property type="match status" value="1"/>
</dbReference>
<protein>
    <recommendedName>
        <fullName evidence="1">HNH nuclease domain-containing protein</fullName>
    </recommendedName>
</protein>
<feature type="domain" description="HNH nuclease" evidence="1">
    <location>
        <begin position="3"/>
        <end position="51"/>
    </location>
</feature>
<gene>
    <name evidence="2" type="ORF">B9Z44_14650</name>
</gene>
<name>A0A315EGQ7_9BURK</name>
<accession>A0A315EGQ7</accession>
<dbReference type="Pfam" id="PF01844">
    <property type="entry name" value="HNH"/>
    <property type="match status" value="1"/>
</dbReference>
<dbReference type="GO" id="GO:0003676">
    <property type="term" value="F:nucleic acid binding"/>
    <property type="evidence" value="ECO:0007669"/>
    <property type="project" value="InterPro"/>
</dbReference>
<organism evidence="2 3">
    <name type="scientific">Limnohabitans curvus</name>
    <dbReference type="NCBI Taxonomy" id="323423"/>
    <lineage>
        <taxon>Bacteria</taxon>
        <taxon>Pseudomonadati</taxon>
        <taxon>Pseudomonadota</taxon>
        <taxon>Betaproteobacteria</taxon>
        <taxon>Burkholderiales</taxon>
        <taxon>Comamonadaceae</taxon>
        <taxon>Limnohabitans</taxon>
    </lineage>
</organism>
<sequence length="56" mass="6347">MVNYERQKGVCPACEKNYAIGEMEADHIIPWSKGGKTTIENCQMLCRLDNRTKSGK</sequence>
<dbReference type="Gene3D" id="1.10.30.50">
    <property type="match status" value="1"/>
</dbReference>
<evidence type="ECO:0000259" key="1">
    <source>
        <dbReference type="SMART" id="SM00507"/>
    </source>
</evidence>
<evidence type="ECO:0000313" key="2">
    <source>
        <dbReference type="EMBL" id="PUE56481.1"/>
    </source>
</evidence>
<dbReference type="AlphaFoldDB" id="A0A315EGQ7"/>
<dbReference type="InterPro" id="IPR003615">
    <property type="entry name" value="HNH_nuc"/>
</dbReference>
<dbReference type="SMART" id="SM00507">
    <property type="entry name" value="HNHc"/>
    <property type="match status" value="1"/>
</dbReference>
<keyword evidence="3" id="KW-1185">Reference proteome</keyword>
<dbReference type="Proteomes" id="UP000251341">
    <property type="component" value="Unassembled WGS sequence"/>
</dbReference>
<comment type="caution">
    <text evidence="2">The sequence shown here is derived from an EMBL/GenBank/DDBJ whole genome shotgun (WGS) entry which is preliminary data.</text>
</comment>
<proteinExistence type="predicted"/>
<dbReference type="InterPro" id="IPR002711">
    <property type="entry name" value="HNH"/>
</dbReference>
<dbReference type="RefSeq" id="WP_108403009.1">
    <property type="nucleotide sequence ID" value="NZ_NESP01000002.1"/>
</dbReference>
<dbReference type="GO" id="GO:0008270">
    <property type="term" value="F:zinc ion binding"/>
    <property type="evidence" value="ECO:0007669"/>
    <property type="project" value="InterPro"/>
</dbReference>
<evidence type="ECO:0000313" key="3">
    <source>
        <dbReference type="Proteomes" id="UP000251341"/>
    </source>
</evidence>